<evidence type="ECO:0000313" key="2">
    <source>
        <dbReference type="Proteomes" id="UP001500880"/>
    </source>
</evidence>
<reference evidence="1 2" key="1">
    <citation type="journal article" date="2019" name="Int. J. Syst. Evol. Microbiol.">
        <title>The Global Catalogue of Microorganisms (GCM) 10K type strain sequencing project: providing services to taxonomists for standard genome sequencing and annotation.</title>
        <authorList>
            <consortium name="The Broad Institute Genomics Platform"/>
            <consortium name="The Broad Institute Genome Sequencing Center for Infectious Disease"/>
            <person name="Wu L."/>
            <person name="Ma J."/>
        </authorList>
    </citation>
    <scope>NUCLEOTIDE SEQUENCE [LARGE SCALE GENOMIC DNA]</scope>
    <source>
        <strain evidence="1 2">JCM 12389</strain>
    </source>
</reference>
<dbReference type="PROSITE" id="PS51257">
    <property type="entry name" value="PROKAR_LIPOPROTEIN"/>
    <property type="match status" value="1"/>
</dbReference>
<evidence type="ECO:0008006" key="3">
    <source>
        <dbReference type="Google" id="ProtNLM"/>
    </source>
</evidence>
<evidence type="ECO:0000313" key="1">
    <source>
        <dbReference type="EMBL" id="GAA0497779.1"/>
    </source>
</evidence>
<dbReference type="EMBL" id="BAAADO010000005">
    <property type="protein sequence ID" value="GAA0497779.1"/>
    <property type="molecule type" value="Genomic_DNA"/>
</dbReference>
<protein>
    <recommendedName>
        <fullName evidence="3">DUF4825 domain-containing protein</fullName>
    </recommendedName>
</protein>
<accession>A0ABN1BH03</accession>
<comment type="caution">
    <text evidence="1">The sequence shown here is derived from an EMBL/GenBank/DDBJ whole genome shotgun (WGS) entry which is preliminary data.</text>
</comment>
<dbReference type="RefSeq" id="WP_343841830.1">
    <property type="nucleotide sequence ID" value="NZ_BAAADO010000005.1"/>
</dbReference>
<dbReference type="Proteomes" id="UP001500880">
    <property type="component" value="Unassembled WGS sequence"/>
</dbReference>
<keyword evidence="2" id="KW-1185">Reference proteome</keyword>
<proteinExistence type="predicted"/>
<gene>
    <name evidence="1" type="ORF">GCM10008986_25990</name>
</gene>
<sequence>MRKIKLISILLLFSLVLIGCQKSNLNLSDDVTSIEVYEWGSEEMVTTIDEKEFIEELVKELDSAKTASTASMDLALPDYDLHFNNNDGETLFTMGYYKKVMNLDVEGRYIDFSEDIMYNVELELPLE</sequence>
<name>A0ABN1BH03_9BACI</name>
<organism evidence="1 2">
    <name type="scientific">Salinibacillus aidingensis</name>
    <dbReference type="NCBI Taxonomy" id="237684"/>
    <lineage>
        <taxon>Bacteria</taxon>
        <taxon>Bacillati</taxon>
        <taxon>Bacillota</taxon>
        <taxon>Bacilli</taxon>
        <taxon>Bacillales</taxon>
        <taxon>Bacillaceae</taxon>
        <taxon>Salinibacillus</taxon>
    </lineage>
</organism>